<dbReference type="InterPro" id="IPR006429">
    <property type="entry name" value="Phage_lambda_portal"/>
</dbReference>
<dbReference type="Proteomes" id="UP000318995">
    <property type="component" value="Unassembled WGS sequence"/>
</dbReference>
<evidence type="ECO:0000313" key="1">
    <source>
        <dbReference type="EMBL" id="TWT46498.1"/>
    </source>
</evidence>
<accession>A0A5C5W6A0</accession>
<reference evidence="1 2" key="1">
    <citation type="submission" date="2019-02" db="EMBL/GenBank/DDBJ databases">
        <title>Deep-cultivation of Planctomycetes and their phenomic and genomic characterization uncovers novel biology.</title>
        <authorList>
            <person name="Wiegand S."/>
            <person name="Jogler M."/>
            <person name="Boedeker C."/>
            <person name="Pinto D."/>
            <person name="Vollmers J."/>
            <person name="Rivas-Marin E."/>
            <person name="Kohn T."/>
            <person name="Peeters S.H."/>
            <person name="Heuer A."/>
            <person name="Rast P."/>
            <person name="Oberbeckmann S."/>
            <person name="Bunk B."/>
            <person name="Jeske O."/>
            <person name="Meyerdierks A."/>
            <person name="Storesund J.E."/>
            <person name="Kallscheuer N."/>
            <person name="Luecker S."/>
            <person name="Lage O.M."/>
            <person name="Pohl T."/>
            <person name="Merkel B.J."/>
            <person name="Hornburger P."/>
            <person name="Mueller R.-W."/>
            <person name="Bruemmer F."/>
            <person name="Labrenz M."/>
            <person name="Spormann A.M."/>
            <person name="Op Den Camp H."/>
            <person name="Overmann J."/>
            <person name="Amann R."/>
            <person name="Jetten M.S.M."/>
            <person name="Mascher T."/>
            <person name="Medema M.H."/>
            <person name="Devos D.P."/>
            <person name="Kaster A.-K."/>
            <person name="Ovreas L."/>
            <person name="Rohde M."/>
            <person name="Galperin M.Y."/>
            <person name="Jogler C."/>
        </authorList>
    </citation>
    <scope>NUCLEOTIDE SEQUENCE [LARGE SCALE GENOMIC DNA]</scope>
    <source>
        <strain evidence="1 2">Pla111</strain>
    </source>
</reference>
<dbReference type="RefSeq" id="WP_146573065.1">
    <property type="nucleotide sequence ID" value="NZ_SJPH01000003.1"/>
</dbReference>
<keyword evidence="2" id="KW-1185">Reference proteome</keyword>
<name>A0A5C5W6A0_9BACT</name>
<dbReference type="EMBL" id="SJPH01000003">
    <property type="protein sequence ID" value="TWT46498.1"/>
    <property type="molecule type" value="Genomic_DNA"/>
</dbReference>
<dbReference type="AlphaFoldDB" id="A0A5C5W6A0"/>
<dbReference type="GO" id="GO:0019068">
    <property type="term" value="P:virion assembly"/>
    <property type="evidence" value="ECO:0007669"/>
    <property type="project" value="InterPro"/>
</dbReference>
<sequence>MKDSTEKNAQASAPERYESRVMEAFEELWGTFVDPHEAFAGDGEELWSTLNGRGAGSSAAFTPPQLEQLRTECRRLAIENEFAINGHENRISYLVGTGHLYQASVRKGSAGPEEHAQHVQEVIDEFMEENDWHARQQEIVRRMDRDGEVFLRWFASADGRTAVRFIDPEQVATPNDRALDPAASHGVLTDPRDVETVRGYFVDGTLLEADQVQHRKSNVDRNVKRGLPLYTAVRGNLRRADRLLRNMSVLAEIQTAIALIRKHRNATRSGVERFVADASTAESTDRYNRVKRVTQYGPGTILDAPAGLDYQFPTTGIDAGSYVTILQAELRAIAARLVMPEFMFTSDASNASYASTMVAEGPAVKMFSRLQASMIADDRKLLRVVLRNAVRAGRLSELCLTHVQLQVEPPTLRVRDRLQETQIDRIAYEKGVLSPQTWSQRLGFDYEQEQLNRRMHEKSANAALPGA</sequence>
<proteinExistence type="predicted"/>
<organism evidence="1 2">
    <name type="scientific">Botrimarina hoheduenensis</name>
    <dbReference type="NCBI Taxonomy" id="2528000"/>
    <lineage>
        <taxon>Bacteria</taxon>
        <taxon>Pseudomonadati</taxon>
        <taxon>Planctomycetota</taxon>
        <taxon>Planctomycetia</taxon>
        <taxon>Pirellulales</taxon>
        <taxon>Lacipirellulaceae</taxon>
        <taxon>Botrimarina</taxon>
    </lineage>
</organism>
<comment type="caution">
    <text evidence="1">The sequence shown here is derived from an EMBL/GenBank/DDBJ whole genome shotgun (WGS) entry which is preliminary data.</text>
</comment>
<evidence type="ECO:0000313" key="2">
    <source>
        <dbReference type="Proteomes" id="UP000318995"/>
    </source>
</evidence>
<dbReference type="Pfam" id="PF05136">
    <property type="entry name" value="Phage_portal_2"/>
    <property type="match status" value="1"/>
</dbReference>
<dbReference type="GO" id="GO:0005198">
    <property type="term" value="F:structural molecule activity"/>
    <property type="evidence" value="ECO:0007669"/>
    <property type="project" value="InterPro"/>
</dbReference>
<gene>
    <name evidence="1" type="ORF">Pla111_15940</name>
</gene>
<dbReference type="OrthoDB" id="208663at2"/>
<protein>
    <submittedName>
        <fullName evidence="1">Phage portal protein, lambda family</fullName>
    </submittedName>
</protein>